<keyword evidence="7" id="KW-1185">Reference proteome</keyword>
<evidence type="ECO:0000256" key="1">
    <source>
        <dbReference type="ARBA" id="ARBA00005964"/>
    </source>
</evidence>
<comment type="caution">
    <text evidence="6">The sequence shown here is derived from an EMBL/GenBank/DDBJ whole genome shotgun (WGS) entry which is preliminary data.</text>
</comment>
<protein>
    <submittedName>
        <fullName evidence="6">Liver carboxylesterase 2-like</fullName>
    </submittedName>
</protein>
<comment type="similarity">
    <text evidence="1">Belongs to the type-B carboxylesterase/lipase family.</text>
</comment>
<evidence type="ECO:0000313" key="7">
    <source>
        <dbReference type="Proteomes" id="UP001607302"/>
    </source>
</evidence>
<feature type="domain" description="Carboxylesterase type B" evidence="5">
    <location>
        <begin position="53"/>
        <end position="583"/>
    </location>
</feature>
<dbReference type="AlphaFoldDB" id="A0ABD2ASM1"/>
<accession>A0ABD2ASM1</accession>
<dbReference type="InterPro" id="IPR002018">
    <property type="entry name" value="CarbesteraseB"/>
</dbReference>
<dbReference type="PANTHER" id="PTHR43903">
    <property type="entry name" value="NEUROLIGIN"/>
    <property type="match status" value="1"/>
</dbReference>
<evidence type="ECO:0000313" key="6">
    <source>
        <dbReference type="EMBL" id="KAL2722645.1"/>
    </source>
</evidence>
<dbReference type="InterPro" id="IPR029058">
    <property type="entry name" value="AB_hydrolase_fold"/>
</dbReference>
<dbReference type="SUPFAM" id="SSF53474">
    <property type="entry name" value="alpha/beta-Hydrolases"/>
    <property type="match status" value="1"/>
</dbReference>
<feature type="chain" id="PRO_5044876130" evidence="4">
    <location>
        <begin position="22"/>
        <end position="750"/>
    </location>
</feature>
<dbReference type="InterPro" id="IPR051093">
    <property type="entry name" value="Neuroligin/BSAL"/>
</dbReference>
<keyword evidence="2 4" id="KW-0732">Signal</keyword>
<evidence type="ECO:0000256" key="4">
    <source>
        <dbReference type="SAM" id="SignalP"/>
    </source>
</evidence>
<dbReference type="PROSITE" id="PS00941">
    <property type="entry name" value="CARBOXYLESTERASE_B_2"/>
    <property type="match status" value="1"/>
</dbReference>
<dbReference type="InterPro" id="IPR019819">
    <property type="entry name" value="Carboxylesterase_B_CS"/>
</dbReference>
<keyword evidence="3" id="KW-0325">Glycoprotein</keyword>
<evidence type="ECO:0000256" key="2">
    <source>
        <dbReference type="ARBA" id="ARBA00022729"/>
    </source>
</evidence>
<name>A0ABD2ASM1_VESSQ</name>
<feature type="signal peptide" evidence="4">
    <location>
        <begin position="1"/>
        <end position="21"/>
    </location>
</feature>
<organism evidence="6 7">
    <name type="scientific">Vespula squamosa</name>
    <name type="common">Southern yellow jacket</name>
    <name type="synonym">Wasp</name>
    <dbReference type="NCBI Taxonomy" id="30214"/>
    <lineage>
        <taxon>Eukaryota</taxon>
        <taxon>Metazoa</taxon>
        <taxon>Ecdysozoa</taxon>
        <taxon>Arthropoda</taxon>
        <taxon>Hexapoda</taxon>
        <taxon>Insecta</taxon>
        <taxon>Pterygota</taxon>
        <taxon>Neoptera</taxon>
        <taxon>Endopterygota</taxon>
        <taxon>Hymenoptera</taxon>
        <taxon>Apocrita</taxon>
        <taxon>Aculeata</taxon>
        <taxon>Vespoidea</taxon>
        <taxon>Vespidae</taxon>
        <taxon>Vespinae</taxon>
        <taxon>Vespula</taxon>
    </lineage>
</organism>
<dbReference type="EMBL" id="JAUDFV010000141">
    <property type="protein sequence ID" value="KAL2722645.1"/>
    <property type="molecule type" value="Genomic_DNA"/>
</dbReference>
<evidence type="ECO:0000259" key="5">
    <source>
        <dbReference type="Pfam" id="PF00135"/>
    </source>
</evidence>
<gene>
    <name evidence="6" type="ORF">V1478_009508</name>
</gene>
<reference evidence="6 7" key="1">
    <citation type="journal article" date="2024" name="Ann. Entomol. Soc. Am.">
        <title>Genomic analyses of the southern and eastern yellowjacket wasps (Hymenoptera: Vespidae) reveal evolutionary signatures of social life.</title>
        <authorList>
            <person name="Catto M.A."/>
            <person name="Caine P.B."/>
            <person name="Orr S.E."/>
            <person name="Hunt B.G."/>
            <person name="Goodisman M.A.D."/>
        </authorList>
    </citation>
    <scope>NUCLEOTIDE SEQUENCE [LARGE SCALE GENOMIC DNA]</scope>
    <source>
        <strain evidence="6">233</strain>
        <tissue evidence="6">Head and thorax</tissue>
    </source>
</reference>
<proteinExistence type="inferred from homology"/>
<sequence length="750" mass="83078">MNGRISILLVILSLLITSSKCLRRQKRIVGGDAAAQPPIDDPVVFVNKNGRDARILGVRDHNSGYYSFRGIRYAEPPIGLRRFQRPKAINLAGDLNATTWGPPCPQINGHISNKIIGSEDCLFLNIFTPILPDASEGYPVLIWIHGGGFRRGSACQYEMKHLIKKKIIVVSIQYRLGSLGFLSTGTKDLPGNNGLFDMILAVNWIKNYIEFFGGNPRKIIAFGHGTGASSALMLSLSKLSLGMFNGVIAMSGSILSHFAIDKDPLNTAKYIAYNNGCPTSDTKEMVQCLRELSIDKLIEVDSKLEYIRTMSGVVSSISTLLTTGPVIEGNDDERSLPNLITETPEESLKLGNFPDIPLLTGIVKDEIGGAIFGNYKNELEEKLRTIPNYLSKDLIPSLQKTVPNVGNMTMFAPEAFEKYLNIFQNNKIDKIKKVAEVMGDSLFNAPAFLTVKHWSKKAKAFLYSFDYDGKRCYGKDFLAGLPIVDAKQSLKGINHGDDLGYIFDRNNIIGEKIQNVTDKTNEIDEHVTEIFTDMISNFARTGEPNIASKSENNTWLPKIVPNFSESNSFVSITSVPKMMENFRYCEMGLWTGLSGRLQSPSCSLFKSTSQVVNNVGTVIKKQLRKTVFNYLLVGHEKKVTFLFHHPLIHLPSLPKFPNYYLLVEELSSNLEDSILIDFSTTLAVALFSESICTFSLAFNITVSIIFDRLFDGANSSCSFNSVVQISSRKDKVGARGCIIVSNSDNAHRAS</sequence>
<dbReference type="Proteomes" id="UP001607302">
    <property type="component" value="Unassembled WGS sequence"/>
</dbReference>
<dbReference type="Gene3D" id="3.40.50.1820">
    <property type="entry name" value="alpha/beta hydrolase"/>
    <property type="match status" value="1"/>
</dbReference>
<evidence type="ECO:0000256" key="3">
    <source>
        <dbReference type="ARBA" id="ARBA00023180"/>
    </source>
</evidence>
<dbReference type="Pfam" id="PF00135">
    <property type="entry name" value="COesterase"/>
    <property type="match status" value="1"/>
</dbReference>